<proteinExistence type="predicted"/>
<accession>A0ABQ7NVP9</accession>
<keyword evidence="4" id="KW-1185">Reference proteome</keyword>
<dbReference type="Proteomes" id="UP000823674">
    <property type="component" value="Chromosome A01"/>
</dbReference>
<feature type="region of interest" description="Disordered" evidence="1">
    <location>
        <begin position="56"/>
        <end position="77"/>
    </location>
</feature>
<dbReference type="EMBL" id="JADBGQ010000001">
    <property type="protein sequence ID" value="KAG5414909.1"/>
    <property type="molecule type" value="Genomic_DNA"/>
</dbReference>
<name>A0ABQ7NVP9_BRACM</name>
<protein>
    <submittedName>
        <fullName evidence="3">Uncharacterized protein</fullName>
    </submittedName>
</protein>
<evidence type="ECO:0000256" key="1">
    <source>
        <dbReference type="SAM" id="MobiDB-lite"/>
    </source>
</evidence>
<feature type="compositionally biased region" description="Polar residues" evidence="1">
    <location>
        <begin position="66"/>
        <end position="77"/>
    </location>
</feature>
<keyword evidence="2" id="KW-0732">Signal</keyword>
<feature type="chain" id="PRO_5045316900" evidence="2">
    <location>
        <begin position="27"/>
        <end position="77"/>
    </location>
</feature>
<evidence type="ECO:0000313" key="4">
    <source>
        <dbReference type="Proteomes" id="UP000823674"/>
    </source>
</evidence>
<feature type="non-terminal residue" evidence="3">
    <location>
        <position position="1"/>
    </location>
</feature>
<gene>
    <name evidence="3" type="primary">A01p031390.1_BraROA</name>
    <name evidence="3" type="ORF">IGI04_002476</name>
</gene>
<feature type="signal peptide" evidence="2">
    <location>
        <begin position="1"/>
        <end position="26"/>
    </location>
</feature>
<comment type="caution">
    <text evidence="3">The sequence shown here is derived from an EMBL/GenBank/DDBJ whole genome shotgun (WGS) entry which is preliminary data.</text>
</comment>
<reference evidence="3 4" key="1">
    <citation type="submission" date="2021-03" db="EMBL/GenBank/DDBJ databases">
        <authorList>
            <person name="King G.J."/>
            <person name="Bancroft I."/>
            <person name="Baten A."/>
            <person name="Bloomfield J."/>
            <person name="Borpatragohain P."/>
            <person name="He Z."/>
            <person name="Irish N."/>
            <person name="Irwin J."/>
            <person name="Liu K."/>
            <person name="Mauleon R.P."/>
            <person name="Moore J."/>
            <person name="Morris R."/>
            <person name="Ostergaard L."/>
            <person name="Wang B."/>
            <person name="Wells R."/>
        </authorList>
    </citation>
    <scope>NUCLEOTIDE SEQUENCE [LARGE SCALE GENOMIC DNA]</scope>
    <source>
        <strain evidence="3">R-o-18</strain>
        <tissue evidence="3">Leaf</tissue>
    </source>
</reference>
<evidence type="ECO:0000313" key="3">
    <source>
        <dbReference type="EMBL" id="KAG5414909.1"/>
    </source>
</evidence>
<organism evidence="3 4">
    <name type="scientific">Brassica rapa subsp. trilocularis</name>
    <dbReference type="NCBI Taxonomy" id="1813537"/>
    <lineage>
        <taxon>Eukaryota</taxon>
        <taxon>Viridiplantae</taxon>
        <taxon>Streptophyta</taxon>
        <taxon>Embryophyta</taxon>
        <taxon>Tracheophyta</taxon>
        <taxon>Spermatophyta</taxon>
        <taxon>Magnoliopsida</taxon>
        <taxon>eudicotyledons</taxon>
        <taxon>Gunneridae</taxon>
        <taxon>Pentapetalae</taxon>
        <taxon>rosids</taxon>
        <taxon>malvids</taxon>
        <taxon>Brassicales</taxon>
        <taxon>Brassicaceae</taxon>
        <taxon>Brassiceae</taxon>
        <taxon>Brassica</taxon>
    </lineage>
</organism>
<evidence type="ECO:0000256" key="2">
    <source>
        <dbReference type="SAM" id="SignalP"/>
    </source>
</evidence>
<sequence>YTPMDQNSQRFSLFLLFLSFVSLFHSQEHEASLVPHSVCSVLHLTNFLHKFVYNSKRKRGSRAESKSFSYTSSRRLG</sequence>